<organism evidence="1 2">
    <name type="scientific">Eumeta variegata</name>
    <name type="common">Bagworm moth</name>
    <name type="synonym">Eumeta japonica</name>
    <dbReference type="NCBI Taxonomy" id="151549"/>
    <lineage>
        <taxon>Eukaryota</taxon>
        <taxon>Metazoa</taxon>
        <taxon>Ecdysozoa</taxon>
        <taxon>Arthropoda</taxon>
        <taxon>Hexapoda</taxon>
        <taxon>Insecta</taxon>
        <taxon>Pterygota</taxon>
        <taxon>Neoptera</taxon>
        <taxon>Endopterygota</taxon>
        <taxon>Lepidoptera</taxon>
        <taxon>Glossata</taxon>
        <taxon>Ditrysia</taxon>
        <taxon>Tineoidea</taxon>
        <taxon>Psychidae</taxon>
        <taxon>Oiketicinae</taxon>
        <taxon>Eumeta</taxon>
    </lineage>
</organism>
<dbReference type="AlphaFoldDB" id="A0A4C1U1P4"/>
<accession>A0A4C1U1P4</accession>
<proteinExistence type="predicted"/>
<sequence>MTLRKGYSVHLSYLTSSRAKLVAGNTPACDTGHAGGSAAPRGLTRPEHHTLPLIASPLLSCVFQLEAAAINTHHVRSRLRRCLICVGRFAVVFLKLNLRF</sequence>
<reference evidence="1 2" key="1">
    <citation type="journal article" date="2019" name="Commun. Biol.">
        <title>The bagworm genome reveals a unique fibroin gene that provides high tensile strength.</title>
        <authorList>
            <person name="Kono N."/>
            <person name="Nakamura H."/>
            <person name="Ohtoshi R."/>
            <person name="Tomita M."/>
            <person name="Numata K."/>
            <person name="Arakawa K."/>
        </authorList>
    </citation>
    <scope>NUCLEOTIDE SEQUENCE [LARGE SCALE GENOMIC DNA]</scope>
</reference>
<name>A0A4C1U1P4_EUMVA</name>
<evidence type="ECO:0000313" key="2">
    <source>
        <dbReference type="Proteomes" id="UP000299102"/>
    </source>
</evidence>
<dbReference type="EMBL" id="BGZK01000116">
    <property type="protein sequence ID" value="GBP20275.1"/>
    <property type="molecule type" value="Genomic_DNA"/>
</dbReference>
<protein>
    <submittedName>
        <fullName evidence="1">Uncharacterized protein</fullName>
    </submittedName>
</protein>
<evidence type="ECO:0000313" key="1">
    <source>
        <dbReference type="EMBL" id="GBP20275.1"/>
    </source>
</evidence>
<gene>
    <name evidence="1" type="ORF">EVAR_82149_1</name>
</gene>
<comment type="caution">
    <text evidence="1">The sequence shown here is derived from an EMBL/GenBank/DDBJ whole genome shotgun (WGS) entry which is preliminary data.</text>
</comment>
<dbReference type="Proteomes" id="UP000299102">
    <property type="component" value="Unassembled WGS sequence"/>
</dbReference>
<keyword evidence="2" id="KW-1185">Reference proteome</keyword>